<reference evidence="1 2" key="1">
    <citation type="submission" date="2024-04" db="EMBL/GenBank/DDBJ databases">
        <authorList>
            <person name="Rising A."/>
            <person name="Reimegard J."/>
            <person name="Sonavane S."/>
            <person name="Akerstrom W."/>
            <person name="Nylinder S."/>
            <person name="Hedman E."/>
            <person name="Kallberg Y."/>
        </authorList>
    </citation>
    <scope>NUCLEOTIDE SEQUENCE [LARGE SCALE GENOMIC DNA]</scope>
</reference>
<organism evidence="1 2">
    <name type="scientific">Larinioides sclopetarius</name>
    <dbReference type="NCBI Taxonomy" id="280406"/>
    <lineage>
        <taxon>Eukaryota</taxon>
        <taxon>Metazoa</taxon>
        <taxon>Ecdysozoa</taxon>
        <taxon>Arthropoda</taxon>
        <taxon>Chelicerata</taxon>
        <taxon>Arachnida</taxon>
        <taxon>Araneae</taxon>
        <taxon>Araneomorphae</taxon>
        <taxon>Entelegynae</taxon>
        <taxon>Araneoidea</taxon>
        <taxon>Araneidae</taxon>
        <taxon>Larinioides</taxon>
    </lineage>
</organism>
<evidence type="ECO:0000313" key="2">
    <source>
        <dbReference type="Proteomes" id="UP001497382"/>
    </source>
</evidence>
<gene>
    <name evidence="1" type="ORF">LARSCL_LOCUS16041</name>
</gene>
<dbReference type="Proteomes" id="UP001497382">
    <property type="component" value="Unassembled WGS sequence"/>
</dbReference>
<comment type="caution">
    <text evidence="1">The sequence shown here is derived from an EMBL/GenBank/DDBJ whole genome shotgun (WGS) entry which is preliminary data.</text>
</comment>
<accession>A0AAV2B038</accession>
<protein>
    <submittedName>
        <fullName evidence="1">Uncharacterized protein</fullName>
    </submittedName>
</protein>
<dbReference type="EMBL" id="CAXIEN010000252">
    <property type="protein sequence ID" value="CAL1289630.1"/>
    <property type="molecule type" value="Genomic_DNA"/>
</dbReference>
<evidence type="ECO:0000313" key="1">
    <source>
        <dbReference type="EMBL" id="CAL1289630.1"/>
    </source>
</evidence>
<sequence>MSRETIEPTRCERSGYCFMQTCSPTFNLDR</sequence>
<keyword evidence="2" id="KW-1185">Reference proteome</keyword>
<dbReference type="AlphaFoldDB" id="A0AAV2B038"/>
<proteinExistence type="predicted"/>
<name>A0AAV2B038_9ARAC</name>